<feature type="region of interest" description="Disordered" evidence="1">
    <location>
        <begin position="18"/>
        <end position="66"/>
    </location>
</feature>
<evidence type="ECO:0000313" key="2">
    <source>
        <dbReference type="Proteomes" id="UP000887569"/>
    </source>
</evidence>
<proteinExistence type="predicted"/>
<reference evidence="3" key="1">
    <citation type="submission" date="2022-11" db="UniProtKB">
        <authorList>
            <consortium name="WormBaseParasite"/>
        </authorList>
    </citation>
    <scope>IDENTIFICATION</scope>
</reference>
<sequence>MRRRCLLQPACSKKGLTASAAPMTTGNDEAHSANDDTPSGNWETKTKRFNDEKGTLHASREMGGGARESTKAWEQALLKHNCDLFHLIGYANEQPLAVAAFPTIRDPKTPGIQQTRENAVAPLVIAAQIHPTVLTTQHTVTADAQRVPFHRPVTFHEEGLQALPEASIFQQAKNFQNSSGLPSITPLLPTDNEPNFANHSVQVPFLPLNHVKRNLNFGADHEVRHVDSELEGVWPHIVDSEYMPIPEPVD</sequence>
<protein>
    <submittedName>
        <fullName evidence="3">Uncharacterized protein</fullName>
    </submittedName>
</protein>
<name>A0A914ZWH9_PARUN</name>
<accession>A0A914ZWH9</accession>
<feature type="compositionally biased region" description="Basic and acidic residues" evidence="1">
    <location>
        <begin position="44"/>
        <end position="60"/>
    </location>
</feature>
<evidence type="ECO:0000313" key="3">
    <source>
        <dbReference type="WBParaSite" id="PgE002_g003_t01"/>
    </source>
</evidence>
<organism evidence="2 3">
    <name type="scientific">Parascaris univalens</name>
    <name type="common">Nematode worm</name>
    <dbReference type="NCBI Taxonomy" id="6257"/>
    <lineage>
        <taxon>Eukaryota</taxon>
        <taxon>Metazoa</taxon>
        <taxon>Ecdysozoa</taxon>
        <taxon>Nematoda</taxon>
        <taxon>Chromadorea</taxon>
        <taxon>Rhabditida</taxon>
        <taxon>Spirurina</taxon>
        <taxon>Ascaridomorpha</taxon>
        <taxon>Ascaridoidea</taxon>
        <taxon>Ascarididae</taxon>
        <taxon>Parascaris</taxon>
    </lineage>
</organism>
<dbReference type="Proteomes" id="UP000887569">
    <property type="component" value="Unplaced"/>
</dbReference>
<evidence type="ECO:0000256" key="1">
    <source>
        <dbReference type="SAM" id="MobiDB-lite"/>
    </source>
</evidence>
<keyword evidence="2" id="KW-1185">Reference proteome</keyword>
<dbReference type="AlphaFoldDB" id="A0A914ZWH9"/>
<dbReference type="WBParaSite" id="PgE002_g003_t01">
    <property type="protein sequence ID" value="PgE002_g003_t01"/>
    <property type="gene ID" value="PgE002_g003"/>
</dbReference>